<dbReference type="SMART" id="SM00521">
    <property type="entry name" value="CBF"/>
    <property type="match status" value="1"/>
</dbReference>
<evidence type="ECO:0000313" key="10">
    <source>
        <dbReference type="EMBL" id="KAE8656238.1"/>
    </source>
</evidence>
<name>A0A6A2WE26_HIBSY</name>
<feature type="compositionally biased region" description="Polar residues" evidence="9">
    <location>
        <begin position="73"/>
        <end position="85"/>
    </location>
</feature>
<evidence type="ECO:0000256" key="3">
    <source>
        <dbReference type="ARBA" id="ARBA00023125"/>
    </source>
</evidence>
<evidence type="ECO:0000256" key="8">
    <source>
        <dbReference type="RuleBase" id="RU367155"/>
    </source>
</evidence>
<dbReference type="PROSITE" id="PS51152">
    <property type="entry name" value="NFYA_HAP2_2"/>
    <property type="match status" value="1"/>
</dbReference>
<evidence type="ECO:0000256" key="9">
    <source>
        <dbReference type="SAM" id="MobiDB-lite"/>
    </source>
</evidence>
<dbReference type="PRINTS" id="PR00616">
    <property type="entry name" value="CCAATSUBUNTB"/>
</dbReference>
<comment type="caution">
    <text evidence="10">The sequence shown here is derived from an EMBL/GenBank/DDBJ whole genome shotgun (WGS) entry which is preliminary data.</text>
</comment>
<keyword evidence="2 8" id="KW-0805">Transcription regulation</keyword>
<evidence type="ECO:0000256" key="6">
    <source>
        <dbReference type="ARBA" id="ARBA00023242"/>
    </source>
</evidence>
<keyword evidence="4" id="KW-0010">Activator</keyword>
<dbReference type="Pfam" id="PF02045">
    <property type="entry name" value="CBFB_NFYA"/>
    <property type="match status" value="1"/>
</dbReference>
<dbReference type="InterPro" id="IPR018362">
    <property type="entry name" value="CCAAT-binding_factor_CS"/>
</dbReference>
<dbReference type="Proteomes" id="UP000436088">
    <property type="component" value="Unassembled WGS sequence"/>
</dbReference>
<dbReference type="EMBL" id="VEPZ02001768">
    <property type="protein sequence ID" value="KAE8656238.1"/>
    <property type="molecule type" value="Genomic_DNA"/>
</dbReference>
<dbReference type="GO" id="GO:0003677">
    <property type="term" value="F:DNA binding"/>
    <property type="evidence" value="ECO:0007669"/>
    <property type="project" value="UniProtKB-KW"/>
</dbReference>
<reference evidence="10" key="1">
    <citation type="submission" date="2019-09" db="EMBL/GenBank/DDBJ databases">
        <title>Draft genome information of white flower Hibiscus syriacus.</title>
        <authorList>
            <person name="Kim Y.-M."/>
        </authorList>
    </citation>
    <scope>NUCLEOTIDE SEQUENCE [LARGE SCALE GENOMIC DNA]</scope>
    <source>
        <strain evidence="10">YM2019G1</strain>
    </source>
</reference>
<sequence>MAMLPSRVLLPPNVEEDEPIYVNAKQYHAILRRRQYRAKLEAQNKLLKVRKPYLHESRHLHALKRARARGGQFLNTKKLQQSKSIPTGDMPRSPQQHLSADIPRTESHRPGNFKDAASSTPGTDVTSASNSDEMFQQPDFTFSIYPPDHIGHAGHHLSDLCR</sequence>
<evidence type="ECO:0000256" key="2">
    <source>
        <dbReference type="ARBA" id="ARBA00023015"/>
    </source>
</evidence>
<accession>A0A6A2WE26</accession>
<dbReference type="GO" id="GO:0016602">
    <property type="term" value="C:CCAAT-binding factor complex"/>
    <property type="evidence" value="ECO:0007669"/>
    <property type="project" value="InterPro"/>
</dbReference>
<evidence type="ECO:0000256" key="7">
    <source>
        <dbReference type="ARBA" id="ARBA00025911"/>
    </source>
</evidence>
<feature type="region of interest" description="Disordered" evidence="9">
    <location>
        <begin position="66"/>
        <end position="131"/>
    </location>
</feature>
<evidence type="ECO:0000313" key="11">
    <source>
        <dbReference type="Proteomes" id="UP000436088"/>
    </source>
</evidence>
<gene>
    <name evidence="10" type="ORF">F3Y22_tig00117005pilonHSYRG00201</name>
</gene>
<proteinExistence type="inferred from homology"/>
<dbReference type="PANTHER" id="PTHR12632">
    <property type="entry name" value="TRANSCRIPTION FACTOR NF-Y ALPHA-RELATED"/>
    <property type="match status" value="1"/>
</dbReference>
<evidence type="ECO:0000256" key="4">
    <source>
        <dbReference type="ARBA" id="ARBA00023159"/>
    </source>
</evidence>
<evidence type="ECO:0000256" key="1">
    <source>
        <dbReference type="ARBA" id="ARBA00004123"/>
    </source>
</evidence>
<comment type="subcellular location">
    <subcellularLocation>
        <location evidence="1 8">Nucleus</location>
    </subcellularLocation>
</comment>
<dbReference type="AlphaFoldDB" id="A0A6A2WE26"/>
<organism evidence="10 11">
    <name type="scientific">Hibiscus syriacus</name>
    <name type="common">Rose of Sharon</name>
    <dbReference type="NCBI Taxonomy" id="106335"/>
    <lineage>
        <taxon>Eukaryota</taxon>
        <taxon>Viridiplantae</taxon>
        <taxon>Streptophyta</taxon>
        <taxon>Embryophyta</taxon>
        <taxon>Tracheophyta</taxon>
        <taxon>Spermatophyta</taxon>
        <taxon>Magnoliopsida</taxon>
        <taxon>eudicotyledons</taxon>
        <taxon>Gunneridae</taxon>
        <taxon>Pentapetalae</taxon>
        <taxon>rosids</taxon>
        <taxon>malvids</taxon>
        <taxon>Malvales</taxon>
        <taxon>Malvaceae</taxon>
        <taxon>Malvoideae</taxon>
        <taxon>Hibiscus</taxon>
    </lineage>
</organism>
<dbReference type="Gene3D" id="6.10.250.2430">
    <property type="match status" value="1"/>
</dbReference>
<feature type="compositionally biased region" description="Polar residues" evidence="9">
    <location>
        <begin position="117"/>
        <end position="131"/>
    </location>
</feature>
<dbReference type="InterPro" id="IPR001289">
    <property type="entry name" value="NFYA"/>
</dbReference>
<comment type="function">
    <text evidence="8">Component of the sequence-specific heterotrimeric transcription factor (NF-Y) which specifically recognizes a 5'-CCAAT-3' box motif found in the promoters of its target genes.</text>
</comment>
<keyword evidence="6 8" id="KW-0539">Nucleus</keyword>
<comment type="subunit">
    <text evidence="7">Heterotrimeric transcription factor composed of three components, NF-YA, NF-YB and NF-YC. NF-YB and NF-YC must interact and dimerize for NF-YA association and DNA binding.</text>
</comment>
<keyword evidence="3 8" id="KW-0238">DNA-binding</keyword>
<comment type="similarity">
    <text evidence="8">Belongs to the NFYA/HAP2 subunit family.</text>
</comment>
<protein>
    <recommendedName>
        <fullName evidence="8">Nuclear transcription factor Y subunit</fullName>
    </recommendedName>
</protein>
<keyword evidence="5 8" id="KW-0804">Transcription</keyword>
<keyword evidence="11" id="KW-1185">Reference proteome</keyword>
<dbReference type="PROSITE" id="PS00686">
    <property type="entry name" value="NFYA_HAP2_1"/>
    <property type="match status" value="1"/>
</dbReference>
<dbReference type="GO" id="GO:0003700">
    <property type="term" value="F:DNA-binding transcription factor activity"/>
    <property type="evidence" value="ECO:0007669"/>
    <property type="project" value="UniProtKB-UniRule"/>
</dbReference>
<evidence type="ECO:0000256" key="5">
    <source>
        <dbReference type="ARBA" id="ARBA00023163"/>
    </source>
</evidence>